<feature type="domain" description="RNA polymerase sigma-70 region 2" evidence="5">
    <location>
        <begin position="38"/>
        <end position="94"/>
    </location>
</feature>
<feature type="domain" description="RNA polymerase sigma factor 70 region 4 type 2" evidence="6">
    <location>
        <begin position="126"/>
        <end position="176"/>
    </location>
</feature>
<dbReference type="RefSeq" id="WP_170154476.1">
    <property type="nucleotide sequence ID" value="NZ_RAPN01000001.1"/>
</dbReference>
<dbReference type="AlphaFoldDB" id="A0A419W652"/>
<dbReference type="InterPro" id="IPR036388">
    <property type="entry name" value="WH-like_DNA-bd_sf"/>
</dbReference>
<dbReference type="Pfam" id="PF04542">
    <property type="entry name" value="Sigma70_r2"/>
    <property type="match status" value="1"/>
</dbReference>
<proteinExistence type="inferred from homology"/>
<dbReference type="SUPFAM" id="SSF88659">
    <property type="entry name" value="Sigma3 and sigma4 domains of RNA polymerase sigma factors"/>
    <property type="match status" value="1"/>
</dbReference>
<comment type="caution">
    <text evidence="7">The sequence shown here is derived from an EMBL/GenBank/DDBJ whole genome shotgun (WGS) entry which is preliminary data.</text>
</comment>
<dbReference type="Pfam" id="PF08281">
    <property type="entry name" value="Sigma70_r4_2"/>
    <property type="match status" value="1"/>
</dbReference>
<dbReference type="Gene3D" id="1.10.10.10">
    <property type="entry name" value="Winged helix-like DNA-binding domain superfamily/Winged helix DNA-binding domain"/>
    <property type="match status" value="1"/>
</dbReference>
<keyword evidence="2" id="KW-0805">Transcription regulation</keyword>
<dbReference type="InterPro" id="IPR007627">
    <property type="entry name" value="RNA_pol_sigma70_r2"/>
</dbReference>
<evidence type="ECO:0000256" key="2">
    <source>
        <dbReference type="ARBA" id="ARBA00023015"/>
    </source>
</evidence>
<dbReference type="SUPFAM" id="SSF88946">
    <property type="entry name" value="Sigma2 domain of RNA polymerase sigma factors"/>
    <property type="match status" value="1"/>
</dbReference>
<dbReference type="PANTHER" id="PTHR43133">
    <property type="entry name" value="RNA POLYMERASE ECF-TYPE SIGMA FACTO"/>
    <property type="match status" value="1"/>
</dbReference>
<dbReference type="GO" id="GO:0006352">
    <property type="term" value="P:DNA-templated transcription initiation"/>
    <property type="evidence" value="ECO:0007669"/>
    <property type="project" value="InterPro"/>
</dbReference>
<keyword evidence="8" id="KW-1185">Reference proteome</keyword>
<name>A0A419W652_9BACT</name>
<evidence type="ECO:0000259" key="5">
    <source>
        <dbReference type="Pfam" id="PF04542"/>
    </source>
</evidence>
<dbReference type="InterPro" id="IPR039425">
    <property type="entry name" value="RNA_pol_sigma-70-like"/>
</dbReference>
<evidence type="ECO:0000259" key="6">
    <source>
        <dbReference type="Pfam" id="PF08281"/>
    </source>
</evidence>
<dbReference type="Gene3D" id="1.10.1740.10">
    <property type="match status" value="1"/>
</dbReference>
<dbReference type="InterPro" id="IPR013325">
    <property type="entry name" value="RNA_pol_sigma_r2"/>
</dbReference>
<dbReference type="InterPro" id="IPR013249">
    <property type="entry name" value="RNA_pol_sigma70_r4_t2"/>
</dbReference>
<reference evidence="7 8" key="1">
    <citation type="submission" date="2018-09" db="EMBL/GenBank/DDBJ databases">
        <title>Genomic Encyclopedia of Archaeal and Bacterial Type Strains, Phase II (KMG-II): from individual species to whole genera.</title>
        <authorList>
            <person name="Goeker M."/>
        </authorList>
    </citation>
    <scope>NUCLEOTIDE SEQUENCE [LARGE SCALE GENOMIC DNA]</scope>
    <source>
        <strain evidence="7 8">DSM 27148</strain>
    </source>
</reference>
<sequence>MEKTPSYRSDEITTFLWHQIQNGDKEAFEIFFKGNYLKFCAFANQYTQNVDDAREVVQELFIYLWEHQQRLSEVKSIKTYIFSAIRYNSIRKRKASREKTLEISDVPEEEVMVDFQSELEYAQLQEQILEAIDSLPPQCQRIFKMSRFERMTYKQIAEVLNISPKTVEVQISKALRGLQKSFDSNLLGLVILLMTKK</sequence>
<evidence type="ECO:0000313" key="7">
    <source>
        <dbReference type="EMBL" id="RKD90916.1"/>
    </source>
</evidence>
<keyword evidence="4" id="KW-0804">Transcription</keyword>
<dbReference type="InterPro" id="IPR013324">
    <property type="entry name" value="RNA_pol_sigma_r3/r4-like"/>
</dbReference>
<dbReference type="EMBL" id="RAPN01000001">
    <property type="protein sequence ID" value="RKD90916.1"/>
    <property type="molecule type" value="Genomic_DNA"/>
</dbReference>
<evidence type="ECO:0000256" key="4">
    <source>
        <dbReference type="ARBA" id="ARBA00023163"/>
    </source>
</evidence>
<comment type="similarity">
    <text evidence="1">Belongs to the sigma-70 factor family. ECF subfamily.</text>
</comment>
<evidence type="ECO:0000313" key="8">
    <source>
        <dbReference type="Proteomes" id="UP000283387"/>
    </source>
</evidence>
<dbReference type="PANTHER" id="PTHR43133:SF46">
    <property type="entry name" value="RNA POLYMERASE SIGMA-70 FACTOR ECF SUBFAMILY"/>
    <property type="match status" value="1"/>
</dbReference>
<gene>
    <name evidence="7" type="ORF">BC643_1261</name>
</gene>
<protein>
    <submittedName>
        <fullName evidence="7">RNA polymerase sigma-70 factor (ECF subfamily)</fullName>
    </submittedName>
</protein>
<dbReference type="Proteomes" id="UP000283387">
    <property type="component" value="Unassembled WGS sequence"/>
</dbReference>
<evidence type="ECO:0000256" key="3">
    <source>
        <dbReference type="ARBA" id="ARBA00023082"/>
    </source>
</evidence>
<dbReference type="NCBIfam" id="TIGR02985">
    <property type="entry name" value="Sig70_bacteroi1"/>
    <property type="match status" value="1"/>
</dbReference>
<dbReference type="CDD" id="cd06171">
    <property type="entry name" value="Sigma70_r4"/>
    <property type="match status" value="1"/>
</dbReference>
<dbReference type="InterPro" id="IPR014284">
    <property type="entry name" value="RNA_pol_sigma-70_dom"/>
</dbReference>
<accession>A0A419W652</accession>
<dbReference type="NCBIfam" id="TIGR02937">
    <property type="entry name" value="sigma70-ECF"/>
    <property type="match status" value="1"/>
</dbReference>
<dbReference type="InterPro" id="IPR014327">
    <property type="entry name" value="RNA_pol_sigma70_bacteroid"/>
</dbReference>
<evidence type="ECO:0000256" key="1">
    <source>
        <dbReference type="ARBA" id="ARBA00010641"/>
    </source>
</evidence>
<dbReference type="GO" id="GO:0016987">
    <property type="term" value="F:sigma factor activity"/>
    <property type="evidence" value="ECO:0007669"/>
    <property type="project" value="UniProtKB-KW"/>
</dbReference>
<dbReference type="GO" id="GO:0003677">
    <property type="term" value="F:DNA binding"/>
    <property type="evidence" value="ECO:0007669"/>
    <property type="project" value="InterPro"/>
</dbReference>
<organism evidence="7 8">
    <name type="scientific">Mangrovibacterium diazotrophicum</name>
    <dbReference type="NCBI Taxonomy" id="1261403"/>
    <lineage>
        <taxon>Bacteria</taxon>
        <taxon>Pseudomonadati</taxon>
        <taxon>Bacteroidota</taxon>
        <taxon>Bacteroidia</taxon>
        <taxon>Marinilabiliales</taxon>
        <taxon>Prolixibacteraceae</taxon>
        <taxon>Mangrovibacterium</taxon>
    </lineage>
</organism>
<keyword evidence="3" id="KW-0731">Sigma factor</keyword>